<dbReference type="AlphaFoldDB" id="A0A2H1X2U0"/>
<accession>A0A2H1X2U0</accession>
<organism evidence="1">
    <name type="scientific">Spodoptera frugiperda</name>
    <name type="common">Fall armyworm</name>
    <dbReference type="NCBI Taxonomy" id="7108"/>
    <lineage>
        <taxon>Eukaryota</taxon>
        <taxon>Metazoa</taxon>
        <taxon>Ecdysozoa</taxon>
        <taxon>Arthropoda</taxon>
        <taxon>Hexapoda</taxon>
        <taxon>Insecta</taxon>
        <taxon>Pterygota</taxon>
        <taxon>Neoptera</taxon>
        <taxon>Endopterygota</taxon>
        <taxon>Lepidoptera</taxon>
        <taxon>Glossata</taxon>
        <taxon>Ditrysia</taxon>
        <taxon>Noctuoidea</taxon>
        <taxon>Noctuidae</taxon>
        <taxon>Amphipyrinae</taxon>
        <taxon>Spodoptera</taxon>
    </lineage>
</organism>
<reference evidence="1" key="1">
    <citation type="submission" date="2016-07" db="EMBL/GenBank/DDBJ databases">
        <authorList>
            <person name="Bretaudeau A."/>
        </authorList>
    </citation>
    <scope>NUCLEOTIDE SEQUENCE</scope>
    <source>
        <strain evidence="1">Rice</strain>
        <tissue evidence="1">Whole body</tissue>
    </source>
</reference>
<sequence>MLQALLCKDRPAPASHGCNGDILCVYYKYKPSICLLKKLHQNPLRSFKDLKKPTKGHRDRESDFVLYYVLQNSNTEFPQ</sequence>
<dbReference type="EMBL" id="ODYU01012982">
    <property type="protein sequence ID" value="SOQ59562.1"/>
    <property type="molecule type" value="Genomic_DNA"/>
</dbReference>
<protein>
    <submittedName>
        <fullName evidence="1">SFRICE_038361</fullName>
    </submittedName>
</protein>
<evidence type="ECO:0000313" key="1">
    <source>
        <dbReference type="EMBL" id="SOQ59562.1"/>
    </source>
</evidence>
<gene>
    <name evidence="1" type="ORF">SFRICE_038361</name>
</gene>
<name>A0A2H1X2U0_SPOFR</name>
<proteinExistence type="predicted"/>